<dbReference type="EMBL" id="CP033464">
    <property type="protein sequence ID" value="QDX93887.1"/>
    <property type="molecule type" value="Genomic_DNA"/>
</dbReference>
<feature type="domain" description="AMP-binding enzyme C-terminal" evidence="4">
    <location>
        <begin position="454"/>
        <end position="529"/>
    </location>
</feature>
<dbReference type="FunFam" id="3.40.50.12780:FF:000003">
    <property type="entry name" value="Long-chain-fatty-acid--CoA ligase FadD"/>
    <property type="match status" value="1"/>
</dbReference>
<evidence type="ECO:0000256" key="1">
    <source>
        <dbReference type="ARBA" id="ARBA00006432"/>
    </source>
</evidence>
<evidence type="ECO:0000259" key="4">
    <source>
        <dbReference type="Pfam" id="PF13193"/>
    </source>
</evidence>
<evidence type="ECO:0000256" key="2">
    <source>
        <dbReference type="ARBA" id="ARBA00022598"/>
    </source>
</evidence>
<dbReference type="GO" id="GO:0031956">
    <property type="term" value="F:medium-chain fatty acid-CoA ligase activity"/>
    <property type="evidence" value="ECO:0007669"/>
    <property type="project" value="TreeGrafter"/>
</dbReference>
<dbReference type="PANTHER" id="PTHR43201:SF5">
    <property type="entry name" value="MEDIUM-CHAIN ACYL-COA LIGASE ACSF2, MITOCHONDRIAL"/>
    <property type="match status" value="1"/>
</dbReference>
<keyword evidence="2" id="KW-0436">Ligase</keyword>
<dbReference type="Gene3D" id="3.40.50.980">
    <property type="match status" value="2"/>
</dbReference>
<reference evidence="5 6" key="1">
    <citation type="submission" date="2018-11" db="EMBL/GenBank/DDBJ databases">
        <title>Phylogenetic determinants of toxin gene distribution in genomes of Brevibacillus laterosporus.</title>
        <authorList>
            <person name="Glare T.R."/>
            <person name="Durrant A."/>
            <person name="Berry C."/>
            <person name="Palma L."/>
            <person name="Ormskirk M."/>
            <person name="Cox M.O."/>
        </authorList>
    </citation>
    <scope>NUCLEOTIDE SEQUENCE [LARGE SCALE GENOMIC DNA]</scope>
    <source>
        <strain evidence="5 6">1821L</strain>
    </source>
</reference>
<dbReference type="Pfam" id="PF00501">
    <property type="entry name" value="AMP-binding"/>
    <property type="match status" value="1"/>
</dbReference>
<dbReference type="Gene3D" id="2.30.38.10">
    <property type="entry name" value="Luciferase, Domain 3"/>
    <property type="match status" value="1"/>
</dbReference>
<dbReference type="InterPro" id="IPR020845">
    <property type="entry name" value="AMP-binding_CS"/>
</dbReference>
<sequence>MADLRSITMGDLLDETVGKFPDKQAIIYQEIGLTYTYREFQHVCNQLARGFMALGIQPGEHIAIWANNVPEWVLTQFATAKMGGVLVTVNTSYRTHELEYLLRQSDATTLLVIDQLKEVSYVDMLHEICPELQQALPGELQAERLPHLRRVIYIGEKRQPGMYLFTDLYQLAEQVTEAEQIDRQKTLQPDQVVNMQYTSGTTGFPKGVMLSHYNIINNAIQVASCQNLSQQDRVCIPVPFFHCFGCVMGTLACVATGAAMVPVITFQSKVVLEVVSKERCTALYGVPTMFIAELNEPAFTQYDLSSLRTGIMAGSPCPEEVMKNVVDKMGMRDITIAYGQTESSPVVTQTRVDDSIERRVSTVGRKHDLVEMMLMNPSTGEEVAIGEQGELCTRGYQVMKGYYNMPEQTAKAIDSEGWLHTGDLATVDEDGYYRITGRLKDMIIRGGENIYPREIEEFLYTHPKVLDVQVIGVPDPLYGEQVLACVKAREGESLSSDELKDFCQGKIARYKIPYYLQIVHEYPMTASGKIQKYKLREQAIELYGLDQSAASSE</sequence>
<comment type="similarity">
    <text evidence="1">Belongs to the ATP-dependent AMP-binding enzyme family.</text>
</comment>
<dbReference type="PANTHER" id="PTHR43201">
    <property type="entry name" value="ACYL-COA SYNTHETASE"/>
    <property type="match status" value="1"/>
</dbReference>
<dbReference type="FunFam" id="3.30.300.30:FF:000008">
    <property type="entry name" value="2,3-dihydroxybenzoate-AMP ligase"/>
    <property type="match status" value="1"/>
</dbReference>
<feature type="domain" description="AMP-dependent synthetase/ligase" evidence="3">
    <location>
        <begin position="14"/>
        <end position="403"/>
    </location>
</feature>
<dbReference type="PROSITE" id="PS00455">
    <property type="entry name" value="AMP_BINDING"/>
    <property type="match status" value="1"/>
</dbReference>
<gene>
    <name evidence="5" type="ORF">EEL30_17245</name>
</gene>
<dbReference type="CDD" id="cd05917">
    <property type="entry name" value="FACL_like_2"/>
    <property type="match status" value="1"/>
</dbReference>
<evidence type="ECO:0000313" key="5">
    <source>
        <dbReference type="EMBL" id="QDX93887.1"/>
    </source>
</evidence>
<keyword evidence="6" id="KW-1185">Reference proteome</keyword>
<dbReference type="InterPro" id="IPR045851">
    <property type="entry name" value="AMP-bd_C_sf"/>
</dbReference>
<protein>
    <submittedName>
        <fullName evidence="5">AMP-binding protein</fullName>
    </submittedName>
</protein>
<dbReference type="AlphaFoldDB" id="A0A518VA64"/>
<dbReference type="Proteomes" id="UP000319432">
    <property type="component" value="Chromosome"/>
</dbReference>
<accession>A0A518VA64</accession>
<dbReference type="GO" id="GO:0006631">
    <property type="term" value="P:fatty acid metabolic process"/>
    <property type="evidence" value="ECO:0007669"/>
    <property type="project" value="TreeGrafter"/>
</dbReference>
<dbReference type="Pfam" id="PF13193">
    <property type="entry name" value="AMP-binding_C"/>
    <property type="match status" value="1"/>
</dbReference>
<evidence type="ECO:0000313" key="6">
    <source>
        <dbReference type="Proteomes" id="UP000319432"/>
    </source>
</evidence>
<dbReference type="InterPro" id="IPR025110">
    <property type="entry name" value="AMP-bd_C"/>
</dbReference>
<dbReference type="OrthoDB" id="9757771at2"/>
<dbReference type="SUPFAM" id="SSF56801">
    <property type="entry name" value="Acetyl-CoA synthetase-like"/>
    <property type="match status" value="1"/>
</dbReference>
<proteinExistence type="inferred from homology"/>
<organism evidence="5 6">
    <name type="scientific">Brevibacillus laterosporus</name>
    <name type="common">Bacillus laterosporus</name>
    <dbReference type="NCBI Taxonomy" id="1465"/>
    <lineage>
        <taxon>Bacteria</taxon>
        <taxon>Bacillati</taxon>
        <taxon>Bacillota</taxon>
        <taxon>Bacilli</taxon>
        <taxon>Bacillales</taxon>
        <taxon>Paenibacillaceae</taxon>
        <taxon>Brevibacillus</taxon>
    </lineage>
</organism>
<evidence type="ECO:0000259" key="3">
    <source>
        <dbReference type="Pfam" id="PF00501"/>
    </source>
</evidence>
<name>A0A518VA64_BRELA</name>
<dbReference type="Gene3D" id="3.30.300.30">
    <property type="match status" value="1"/>
</dbReference>
<dbReference type="InterPro" id="IPR000873">
    <property type="entry name" value="AMP-dep_synth/lig_dom"/>
</dbReference>